<comment type="caution">
    <text evidence="3">The sequence shown here is derived from an EMBL/GenBank/DDBJ whole genome shotgun (WGS) entry which is preliminary data.</text>
</comment>
<proteinExistence type="predicted"/>
<name>A0A2I2GDL4_9EURO</name>
<gene>
    <name evidence="3" type="ORF">P170DRAFT_509017</name>
</gene>
<dbReference type="VEuPathDB" id="FungiDB:P170DRAFT_509017"/>
<dbReference type="OrthoDB" id="202415at2759"/>
<sequence>MRWTQPAQTQKSWLRFLGIGATLSLLIVAFLLFHDRFSASATKYILKTTDKAPLECPSAVTNTTEWEFHALRDANDHGLSDEQCRAAFPKLFVELDRSAEGRMERKITSKEVNGMSVEDGMVRAIVQDGELYIVDFGAMPATFTRGKATLNSLHRALASFPDSRNLPNVEFVLTTEDYSTGDGPIWSYSKKEEDANVWLMPDFGYWSWPEVKIGSYKDIRARIASVDDGDSHGQHGLSFQAKKKQLAWRGSVATNPQLRGKLLKAAQGKSWASIRVIDWDDENDIRYNLLPMEEHCRYMFLAHAEGRSFSGRGKYLLNCRSVTITHHMEWKEAHHAALIASGPEANYVQVQNDFSDLEKKVEFLIDNPETAERIAENAVRTFRNRYLTPAAESCYWRELIRRYADSCEFEPVLFGTMEDGKTIARGTPFETWVLTG</sequence>
<keyword evidence="1" id="KW-0812">Transmembrane</keyword>
<evidence type="ECO:0000313" key="4">
    <source>
        <dbReference type="Proteomes" id="UP000234275"/>
    </source>
</evidence>
<feature type="domain" description="Glycosyl transferase CAP10" evidence="2">
    <location>
        <begin position="165"/>
        <end position="410"/>
    </location>
</feature>
<dbReference type="Pfam" id="PF05686">
    <property type="entry name" value="Glyco_transf_90"/>
    <property type="match status" value="1"/>
</dbReference>
<reference evidence="3 4" key="1">
    <citation type="submission" date="2016-12" db="EMBL/GenBank/DDBJ databases">
        <title>The genomes of Aspergillus section Nigri reveals drivers in fungal speciation.</title>
        <authorList>
            <consortium name="DOE Joint Genome Institute"/>
            <person name="Vesth T.C."/>
            <person name="Nybo J."/>
            <person name="Theobald S."/>
            <person name="Brandl J."/>
            <person name="Frisvad J.C."/>
            <person name="Nielsen K.F."/>
            <person name="Lyhne E.K."/>
            <person name="Kogle M.E."/>
            <person name="Kuo A."/>
            <person name="Riley R."/>
            <person name="Clum A."/>
            <person name="Nolan M."/>
            <person name="Lipzen A."/>
            <person name="Salamov A."/>
            <person name="Henrissat B."/>
            <person name="Wiebenga A."/>
            <person name="De Vries R.P."/>
            <person name="Grigoriev I.V."/>
            <person name="Mortensen U.H."/>
            <person name="Andersen M.R."/>
            <person name="Baker S.E."/>
        </authorList>
    </citation>
    <scope>NUCLEOTIDE SEQUENCE [LARGE SCALE GENOMIC DNA]</scope>
    <source>
        <strain evidence="3 4">IBT 23096</strain>
    </source>
</reference>
<evidence type="ECO:0000313" key="3">
    <source>
        <dbReference type="EMBL" id="PLB50963.1"/>
    </source>
</evidence>
<dbReference type="Proteomes" id="UP000234275">
    <property type="component" value="Unassembled WGS sequence"/>
</dbReference>
<feature type="transmembrane region" description="Helical" evidence="1">
    <location>
        <begin position="12"/>
        <end position="33"/>
    </location>
</feature>
<dbReference type="InterPro" id="IPR051091">
    <property type="entry name" value="O-Glucosyltr/Glycosyltrsf_90"/>
</dbReference>
<evidence type="ECO:0000256" key="1">
    <source>
        <dbReference type="SAM" id="Phobius"/>
    </source>
</evidence>
<evidence type="ECO:0000259" key="2">
    <source>
        <dbReference type="SMART" id="SM00672"/>
    </source>
</evidence>
<protein>
    <recommendedName>
        <fullName evidence="2">Glycosyl transferase CAP10 domain-containing protein</fullName>
    </recommendedName>
</protein>
<dbReference type="EMBL" id="MSFO01000003">
    <property type="protein sequence ID" value="PLB50963.1"/>
    <property type="molecule type" value="Genomic_DNA"/>
</dbReference>
<keyword evidence="1" id="KW-1133">Transmembrane helix</keyword>
<dbReference type="PANTHER" id="PTHR12203:SF112">
    <property type="entry name" value="DUF821 DOMAIN PROTEIN (AFU_ORTHOLOGUE AFUA_2G14740)"/>
    <property type="match status" value="1"/>
</dbReference>
<dbReference type="RefSeq" id="XP_024706265.1">
    <property type="nucleotide sequence ID" value="XM_024854638.1"/>
</dbReference>
<keyword evidence="1" id="KW-0472">Membrane</keyword>
<dbReference type="GeneID" id="36562344"/>
<keyword evidence="4" id="KW-1185">Reference proteome</keyword>
<organism evidence="3 4">
    <name type="scientific">Aspergillus steynii IBT 23096</name>
    <dbReference type="NCBI Taxonomy" id="1392250"/>
    <lineage>
        <taxon>Eukaryota</taxon>
        <taxon>Fungi</taxon>
        <taxon>Dikarya</taxon>
        <taxon>Ascomycota</taxon>
        <taxon>Pezizomycotina</taxon>
        <taxon>Eurotiomycetes</taxon>
        <taxon>Eurotiomycetidae</taxon>
        <taxon>Eurotiales</taxon>
        <taxon>Aspergillaceae</taxon>
        <taxon>Aspergillus</taxon>
        <taxon>Aspergillus subgen. Circumdati</taxon>
    </lineage>
</organism>
<dbReference type="SMART" id="SM00672">
    <property type="entry name" value="CAP10"/>
    <property type="match status" value="1"/>
</dbReference>
<dbReference type="PANTHER" id="PTHR12203">
    <property type="entry name" value="KDEL LYS-ASP-GLU-LEU CONTAINING - RELATED"/>
    <property type="match status" value="1"/>
</dbReference>
<accession>A0A2I2GDL4</accession>
<dbReference type="InterPro" id="IPR006598">
    <property type="entry name" value="CAP10"/>
</dbReference>
<dbReference type="AlphaFoldDB" id="A0A2I2GDL4"/>